<evidence type="ECO:0000313" key="11">
    <source>
        <dbReference type="Proteomes" id="UP000069926"/>
    </source>
</evidence>
<keyword evidence="7" id="KW-0143">Chaperone</keyword>
<feature type="transmembrane region" description="Helical" evidence="8">
    <location>
        <begin position="21"/>
        <end position="42"/>
    </location>
</feature>
<evidence type="ECO:0000256" key="4">
    <source>
        <dbReference type="ARBA" id="ARBA00022692"/>
    </source>
</evidence>
<protein>
    <recommendedName>
        <fullName evidence="9">Ancillary SecYEG translocon subunit/Cell division coordinator CpoB TPR domain-containing protein</fullName>
    </recommendedName>
</protein>
<dbReference type="GO" id="GO:0044877">
    <property type="term" value="F:protein-containing complex binding"/>
    <property type="evidence" value="ECO:0007669"/>
    <property type="project" value="InterPro"/>
</dbReference>
<dbReference type="OrthoDB" id="9789675at2"/>
<dbReference type="Proteomes" id="UP000069926">
    <property type="component" value="Chromosome"/>
</dbReference>
<dbReference type="STRING" id="634113.AUT07_00112"/>
<evidence type="ECO:0000256" key="2">
    <source>
        <dbReference type="ARBA" id="ARBA00004236"/>
    </source>
</evidence>
<organism evidence="10 11">
    <name type="scientific">Candidatus Arsenophonus lipoptenae</name>
    <dbReference type="NCBI Taxonomy" id="634113"/>
    <lineage>
        <taxon>Bacteria</taxon>
        <taxon>Pseudomonadati</taxon>
        <taxon>Pseudomonadota</taxon>
        <taxon>Gammaproteobacteria</taxon>
        <taxon>Enterobacterales</taxon>
        <taxon>Morganellaceae</taxon>
        <taxon>Arsenophonus</taxon>
    </lineage>
</organism>
<keyword evidence="5 8" id="KW-1133">Transmembrane helix</keyword>
<keyword evidence="3" id="KW-1003">Cell membrane</keyword>
<keyword evidence="4 8" id="KW-0812">Transmembrane</keyword>
<dbReference type="InterPro" id="IPR026039">
    <property type="entry name" value="YfgM"/>
</dbReference>
<sequence length="206" mass="23896">MEICSHKNKYIYIIKYFFIKYIKILVVLLVIIVFSIISSIYWKSYKKYDLQKSAQIFEEISSQLETTSKLSFLSDKKNINNIDNIYVVLLNIKLAKIAVEKNDILGAEKILLKTLEIVKLADLKNLINIRLARVQLALNKIDKSFHTLTKVHSKEWNTIVENIRGDLFLKQGDIINARNAYFKGLESSNAKMLQTILKMKINNLPN</sequence>
<dbReference type="AlphaFoldDB" id="A0A0X9W625"/>
<dbReference type="GO" id="GO:0005886">
    <property type="term" value="C:plasma membrane"/>
    <property type="evidence" value="ECO:0007669"/>
    <property type="project" value="UniProtKB-SubCell"/>
</dbReference>
<name>A0A0X9W625_9GAMM</name>
<evidence type="ECO:0000256" key="5">
    <source>
        <dbReference type="ARBA" id="ARBA00022989"/>
    </source>
</evidence>
<gene>
    <name evidence="10" type="ORF">AUT07_00112</name>
</gene>
<evidence type="ECO:0000259" key="9">
    <source>
        <dbReference type="Pfam" id="PF09976"/>
    </source>
</evidence>
<accession>A0A0X9W625</accession>
<dbReference type="PATRIC" id="fig|634113.3.peg.107"/>
<evidence type="ECO:0000256" key="3">
    <source>
        <dbReference type="ARBA" id="ARBA00022475"/>
    </source>
</evidence>
<dbReference type="InterPro" id="IPR018704">
    <property type="entry name" value="SecYEG/CpoB_TPR"/>
</dbReference>
<comment type="subcellular location">
    <subcellularLocation>
        <location evidence="2">Cell membrane</location>
    </subcellularLocation>
    <subcellularLocation>
        <location evidence="1">Membrane</location>
        <topology evidence="1">Single-pass membrane protein</topology>
    </subcellularLocation>
</comment>
<dbReference type="PANTHER" id="PTHR38035:SF1">
    <property type="entry name" value="ANCILLARY SECYEG TRANSLOCON SUBUNIT"/>
    <property type="match status" value="1"/>
</dbReference>
<proteinExistence type="predicted"/>
<evidence type="ECO:0000313" key="10">
    <source>
        <dbReference type="EMBL" id="AMA64702.1"/>
    </source>
</evidence>
<dbReference type="PANTHER" id="PTHR38035">
    <property type="entry name" value="UPF0070 PROTEIN YFGM"/>
    <property type="match status" value="1"/>
</dbReference>
<feature type="domain" description="Ancillary SecYEG translocon subunit/Cell division coordinator CpoB TPR" evidence="9">
    <location>
        <begin position="15"/>
        <end position="205"/>
    </location>
</feature>
<evidence type="ECO:0000256" key="6">
    <source>
        <dbReference type="ARBA" id="ARBA00023136"/>
    </source>
</evidence>
<evidence type="ECO:0000256" key="1">
    <source>
        <dbReference type="ARBA" id="ARBA00004167"/>
    </source>
</evidence>
<evidence type="ECO:0000256" key="8">
    <source>
        <dbReference type="SAM" id="Phobius"/>
    </source>
</evidence>
<reference evidence="10 11" key="1">
    <citation type="submission" date="2016-01" db="EMBL/GenBank/DDBJ databases">
        <title>Genome sequence of Ca. Arsenophonus lipopteni, the exclusive symbiont of a blood sucking fly Lipoptena cervi (Diptera: Hippoboscidae).</title>
        <authorList>
            <person name="Novakova E."/>
            <person name="Hypsa V."/>
            <person name="Nguyen P."/>
            <person name="Husnik F."/>
            <person name="Darby A.C."/>
        </authorList>
    </citation>
    <scope>NUCLEOTIDE SEQUENCE [LARGE SCALE GENOMIC DNA]</scope>
    <source>
        <strain evidence="10 11">CB</strain>
    </source>
</reference>
<evidence type="ECO:0000256" key="7">
    <source>
        <dbReference type="ARBA" id="ARBA00023186"/>
    </source>
</evidence>
<dbReference type="RefSeq" id="WP_071889669.1">
    <property type="nucleotide sequence ID" value="NZ_CP013920.1"/>
</dbReference>
<dbReference type="EMBL" id="CP013920">
    <property type="protein sequence ID" value="AMA64702.1"/>
    <property type="molecule type" value="Genomic_DNA"/>
</dbReference>
<keyword evidence="6 8" id="KW-0472">Membrane</keyword>
<keyword evidence="11" id="KW-1185">Reference proteome</keyword>
<dbReference type="Pfam" id="PF09976">
    <property type="entry name" value="TPR_21"/>
    <property type="match status" value="1"/>
</dbReference>
<dbReference type="KEGG" id="asy:AUT07_00112"/>